<evidence type="ECO:0000313" key="2">
    <source>
        <dbReference type="Proteomes" id="UP001519460"/>
    </source>
</evidence>
<feature type="non-terminal residue" evidence="1">
    <location>
        <position position="1"/>
    </location>
</feature>
<proteinExistence type="predicted"/>
<accession>A0ABD0K226</accession>
<name>A0ABD0K226_9CAEN</name>
<dbReference type="EMBL" id="JACVVK020000265">
    <property type="protein sequence ID" value="KAK7481279.1"/>
    <property type="molecule type" value="Genomic_DNA"/>
</dbReference>
<dbReference type="AlphaFoldDB" id="A0ABD0K226"/>
<dbReference type="Proteomes" id="UP001519460">
    <property type="component" value="Unassembled WGS sequence"/>
</dbReference>
<reference evidence="1 2" key="1">
    <citation type="journal article" date="2023" name="Sci. Data">
        <title>Genome assembly of the Korean intertidal mud-creeper Batillaria attramentaria.</title>
        <authorList>
            <person name="Patra A.K."/>
            <person name="Ho P.T."/>
            <person name="Jun S."/>
            <person name="Lee S.J."/>
            <person name="Kim Y."/>
            <person name="Won Y.J."/>
        </authorList>
    </citation>
    <scope>NUCLEOTIDE SEQUENCE [LARGE SCALE GENOMIC DNA]</scope>
    <source>
        <strain evidence="1">Wonlab-2016</strain>
    </source>
</reference>
<organism evidence="1 2">
    <name type="scientific">Batillaria attramentaria</name>
    <dbReference type="NCBI Taxonomy" id="370345"/>
    <lineage>
        <taxon>Eukaryota</taxon>
        <taxon>Metazoa</taxon>
        <taxon>Spiralia</taxon>
        <taxon>Lophotrochozoa</taxon>
        <taxon>Mollusca</taxon>
        <taxon>Gastropoda</taxon>
        <taxon>Caenogastropoda</taxon>
        <taxon>Sorbeoconcha</taxon>
        <taxon>Cerithioidea</taxon>
        <taxon>Batillariidae</taxon>
        <taxon>Batillaria</taxon>
    </lineage>
</organism>
<keyword evidence="2" id="KW-1185">Reference proteome</keyword>
<protein>
    <submittedName>
        <fullName evidence="1">Uncharacterized protein</fullName>
    </submittedName>
</protein>
<gene>
    <name evidence="1" type="ORF">BaRGS_00027539</name>
</gene>
<evidence type="ECO:0000313" key="1">
    <source>
        <dbReference type="EMBL" id="KAK7481279.1"/>
    </source>
</evidence>
<comment type="caution">
    <text evidence="1">The sequence shown here is derived from an EMBL/GenBank/DDBJ whole genome shotgun (WGS) entry which is preliminary data.</text>
</comment>
<sequence length="86" mass="9565">CFCKTAAAGKIRGKLHRLETLVLTWRTPCVYDKAHGMYVSRRKGWGSPHGFVAKMLKRFYSVAARSECTASHINAHSSNTCSGEFS</sequence>